<feature type="transmembrane region" description="Helical" evidence="1">
    <location>
        <begin position="6"/>
        <end position="23"/>
    </location>
</feature>
<evidence type="ECO:0000313" key="3">
    <source>
        <dbReference type="Proteomes" id="UP000002383"/>
    </source>
</evidence>
<dbReference type="InterPro" id="IPR008620">
    <property type="entry name" value="FixH"/>
</dbReference>
<dbReference type="OrthoDB" id="8559928at2"/>
<dbReference type="eggNOG" id="COG5456">
    <property type="taxonomic scope" value="Bacteria"/>
</dbReference>
<dbReference type="RefSeq" id="WP_012639528.1">
    <property type="nucleotide sequence ID" value="NC_011901.1"/>
</dbReference>
<proteinExistence type="predicted"/>
<keyword evidence="3" id="KW-1185">Reference proteome</keyword>
<feature type="transmembrane region" description="Helical" evidence="1">
    <location>
        <begin position="30"/>
        <end position="52"/>
    </location>
</feature>
<dbReference type="EMBL" id="CP001339">
    <property type="protein sequence ID" value="ACL74065.1"/>
    <property type="molecule type" value="Genomic_DNA"/>
</dbReference>
<accession>B8GPE5</accession>
<gene>
    <name evidence="2" type="ordered locus">Tgr7_2995</name>
</gene>
<dbReference type="HOGENOM" id="CLU_091637_0_0_6"/>
<evidence type="ECO:0000313" key="2">
    <source>
        <dbReference type="EMBL" id="ACL74065.1"/>
    </source>
</evidence>
<keyword evidence="1" id="KW-0472">Membrane</keyword>
<organism evidence="2 3">
    <name type="scientific">Thioalkalivibrio sulfidiphilus (strain HL-EbGR7)</name>
    <dbReference type="NCBI Taxonomy" id="396588"/>
    <lineage>
        <taxon>Bacteria</taxon>
        <taxon>Pseudomonadati</taxon>
        <taxon>Pseudomonadota</taxon>
        <taxon>Gammaproteobacteria</taxon>
        <taxon>Chromatiales</taxon>
        <taxon>Ectothiorhodospiraceae</taxon>
        <taxon>Thioalkalivibrio</taxon>
    </lineage>
</organism>
<sequence>MEHLLIKLSIGVLASFLAYVLVYRMTTLRAYQATLVVIVAMLCVFLPLQIIFWDGADVFAIQLALFVIVPYGMGIITSQWEASRGTGRKGGRWFHWAPATIVGFFFVIASVDATIIYLANNGMPSHLVGTLLPEPRGGAQQVTSHFPGTVINDHFRKETQYSEYMDRVLEQRERGWQVSQGWLQAPRHGQPATFQVKVTDRDGQPLNDVQVYGMFARPSDARDDTGFELQSVSPGVFQGAVALPLPGAWEVYVRVRRGDEVHEQRGMTSVREG</sequence>
<evidence type="ECO:0000256" key="1">
    <source>
        <dbReference type="SAM" id="Phobius"/>
    </source>
</evidence>
<protein>
    <recommendedName>
        <fullName evidence="4">FixH family protein</fullName>
    </recommendedName>
</protein>
<name>B8GPE5_THISH</name>
<dbReference type="AlphaFoldDB" id="B8GPE5"/>
<feature type="transmembrane region" description="Helical" evidence="1">
    <location>
        <begin position="96"/>
        <end position="119"/>
    </location>
</feature>
<dbReference type="STRING" id="396588.Tgr7_2995"/>
<dbReference type="Proteomes" id="UP000002383">
    <property type="component" value="Chromosome"/>
</dbReference>
<keyword evidence="1" id="KW-1133">Transmembrane helix</keyword>
<keyword evidence="1" id="KW-0812">Transmembrane</keyword>
<reference evidence="2 3" key="1">
    <citation type="journal article" date="2011" name="Stand. Genomic Sci.">
        <title>Complete genome sequence of 'Thioalkalivibrio sulfidophilus' HL-EbGr7.</title>
        <authorList>
            <person name="Muyzer G."/>
            <person name="Sorokin D.Y."/>
            <person name="Mavromatis K."/>
            <person name="Lapidus A."/>
            <person name="Clum A."/>
            <person name="Ivanova N."/>
            <person name="Pati A."/>
            <person name="d'Haeseleer P."/>
            <person name="Woyke T."/>
            <person name="Kyrpides N.C."/>
        </authorList>
    </citation>
    <scope>NUCLEOTIDE SEQUENCE [LARGE SCALE GENOMIC DNA]</scope>
    <source>
        <strain evidence="2 3">HL-EbGR7</strain>
    </source>
</reference>
<dbReference type="Pfam" id="PF05751">
    <property type="entry name" value="FixH"/>
    <property type="match status" value="1"/>
</dbReference>
<dbReference type="KEGG" id="tgr:Tgr7_2995"/>
<feature type="transmembrane region" description="Helical" evidence="1">
    <location>
        <begin position="58"/>
        <end position="76"/>
    </location>
</feature>
<evidence type="ECO:0008006" key="4">
    <source>
        <dbReference type="Google" id="ProtNLM"/>
    </source>
</evidence>